<dbReference type="AlphaFoldDB" id="A0AAV4R3D2"/>
<evidence type="ECO:0000256" key="1">
    <source>
        <dbReference type="SAM" id="MobiDB-lite"/>
    </source>
</evidence>
<dbReference type="EMBL" id="BPLR01007145">
    <property type="protein sequence ID" value="GIY14816.1"/>
    <property type="molecule type" value="Genomic_DNA"/>
</dbReference>
<feature type="region of interest" description="Disordered" evidence="1">
    <location>
        <begin position="81"/>
        <end position="100"/>
    </location>
</feature>
<sequence length="100" mass="11365">MPKGAMQLGACSVHQKSLDLDIYQYQTCGKSLETYAEEVGRRLEPAKSSQSDRSLNVIYKRLVLGVNLPKVVTRPDFECNKEEEVGSRYESPKERNQNEV</sequence>
<evidence type="ECO:0000313" key="3">
    <source>
        <dbReference type="Proteomes" id="UP001054945"/>
    </source>
</evidence>
<organism evidence="2 3">
    <name type="scientific">Caerostris extrusa</name>
    <name type="common">Bark spider</name>
    <name type="synonym">Caerostris bankana</name>
    <dbReference type="NCBI Taxonomy" id="172846"/>
    <lineage>
        <taxon>Eukaryota</taxon>
        <taxon>Metazoa</taxon>
        <taxon>Ecdysozoa</taxon>
        <taxon>Arthropoda</taxon>
        <taxon>Chelicerata</taxon>
        <taxon>Arachnida</taxon>
        <taxon>Araneae</taxon>
        <taxon>Araneomorphae</taxon>
        <taxon>Entelegynae</taxon>
        <taxon>Araneoidea</taxon>
        <taxon>Araneidae</taxon>
        <taxon>Caerostris</taxon>
    </lineage>
</organism>
<reference evidence="2 3" key="1">
    <citation type="submission" date="2021-06" db="EMBL/GenBank/DDBJ databases">
        <title>Caerostris extrusa draft genome.</title>
        <authorList>
            <person name="Kono N."/>
            <person name="Arakawa K."/>
        </authorList>
    </citation>
    <scope>NUCLEOTIDE SEQUENCE [LARGE SCALE GENOMIC DNA]</scope>
</reference>
<keyword evidence="3" id="KW-1185">Reference proteome</keyword>
<accession>A0AAV4R3D2</accession>
<protein>
    <submittedName>
        <fullName evidence="2">Uncharacterized protein</fullName>
    </submittedName>
</protein>
<name>A0AAV4R3D2_CAEEX</name>
<gene>
    <name evidence="2" type="ORF">CEXT_4391</name>
</gene>
<evidence type="ECO:0000313" key="2">
    <source>
        <dbReference type="EMBL" id="GIY14816.1"/>
    </source>
</evidence>
<proteinExistence type="predicted"/>
<dbReference type="Proteomes" id="UP001054945">
    <property type="component" value="Unassembled WGS sequence"/>
</dbReference>
<comment type="caution">
    <text evidence="2">The sequence shown here is derived from an EMBL/GenBank/DDBJ whole genome shotgun (WGS) entry which is preliminary data.</text>
</comment>